<evidence type="ECO:0000313" key="4">
    <source>
        <dbReference type="EMBL" id="WDE02652.1"/>
    </source>
</evidence>
<accession>A0AAF0C4V2</accession>
<evidence type="ECO:0000256" key="1">
    <source>
        <dbReference type="SAM" id="MobiDB-lite"/>
    </source>
</evidence>
<evidence type="ECO:0000259" key="2">
    <source>
        <dbReference type="Pfam" id="PF17803"/>
    </source>
</evidence>
<evidence type="ECO:0000259" key="3">
    <source>
        <dbReference type="Pfam" id="PF18200"/>
    </source>
</evidence>
<sequence>MEENGTSKNAPEIAHSGESSSGPGEKLTPHTGGDIKADHLPDPVKNNETTLAFADAGSQQDTSLAEQADNSAPKTAPALAAGTLPVNQTADSAIDDIAALQDLIESGDDIELPDTAAGGLTGNEGTNFVTLDRTGNETLARAGYDTTEQENSLLPRDNPQSGSSQPTITQSDENIAGEDQTVTGNVLDNDSDGDDILTVQFFTVDGDTTVYAGGQTAIVEGGSLTINNDGSYSFIPAANWNGTLPVVSYTTNTNASDTLTITLTPVSDLSDEDESASTNEDTALSGNVLANAASSDGIPEVLSFTLAGTDFEAGTTAIIEQGALTLNRDGSYTFIPADNFNGDVPDVAYTVSDGPNTDTSTLAIEVLPVSDLSDADETATTNEDTPINGNVLANASSTDGIPEVTGFIVNNTNFTAGASATLEEGVLTLTSDGSYSFVPGENFNGDVPIVIYTVFDGINTETSTLTLEVLPVSDLSDEDETVSTNEDTPINGNVLANAASADGIPEVTGFIVNNTNFAAGTQATLEEGVLTLNSDGSYSFIPGENYNGDVPIVTYTVFDGINTETSTLAIEVLPVSDLSDEDETLSTNEDTTINGNVLDNAASADGIPEVTGFIVNNTNFAAGASATLEEGVLTLNSDGSYAFIPGDNFNGNVPVIRYAVSDGINNDTSTLTINVIPVSDLSDGNESVTTNENSPVSGNVLANAASSDGTPQVTGFTVANTSYSIGATASLEQGLLTLNSNGSYTFIPHNNFHGNVPAVTYTVSDGINTDTSSLTINVLEVNTPPVAADDTFSVNQGSFVEGNIIHHDDGDGVTDSDSDGNSLTITQINGANLIFDSNGDAEVDIEGGILSINRQGAFTYSNNGFILGDTPPSFEYTLSDGDSIDTAPVTINVLDSAPVANNDQNYLLLQGTDDGKASGGKASGGSIRGNIIGDNQASSGDQADSSPDGTVIFNRIHFDGSWYSFDGGNTSLLIETDYGKLTIAISGEYLFEPTEGMDMPTGRQELVFAYEIKDGDSNHPETDSATLTLVIIPDLTDANELVTTQEDTPVSGNLLANAISPNGTAQVTTFTVGITDFEPGEAAELEQGTLTVYSNGHYTFVPASNFYGDVPAVTYTVSDGSNTDTSTLTISVSKVNDAPEASDDSFSIHQGETVTGNVISHDDGDGITDRDIDGDLLSITQVNGRDLSFGADGYARVSIDEGWLYIKADGEFRYENSGFHLGTNPPSFDYTLSDGDMKDEATVTINVHDTAPVANYDINYLLLQAAGGGKAIAHSVRGNIIGSNQASSGDRADSSPDGTVIFSRIHFDGTWYAFDADNTSFEIPTEYGALTIHNSGEYVFEPIAIMDMPSENQLLIFDYEIEDGDNVYPEIDAATLTIDIRIPATLTFAKTAIETLELHEPLTQGHDSQPLLEQTLTDTTLIGVYVNDANGTIIDGPEGETHHQTLALSDILTQDQDNTLEQYLSAMAESEEDSVPSEQSSRQEDVEQIDSHQGLSTESAAFTGESLPTAPSVDELNSPDVLS</sequence>
<protein>
    <submittedName>
        <fullName evidence="4">Tandem-95 repeat protein</fullName>
    </submittedName>
</protein>
<dbReference type="RefSeq" id="WP_044835630.1">
    <property type="nucleotide sequence ID" value="NZ_CP059736.1"/>
</dbReference>
<evidence type="ECO:0000313" key="5">
    <source>
        <dbReference type="Proteomes" id="UP000032568"/>
    </source>
</evidence>
<feature type="compositionally biased region" description="Basic and acidic residues" evidence="1">
    <location>
        <begin position="33"/>
        <end position="42"/>
    </location>
</feature>
<name>A0AAF0C4V2_9GAMM</name>
<feature type="compositionally biased region" description="Polar residues" evidence="1">
    <location>
        <begin position="57"/>
        <end position="73"/>
    </location>
</feature>
<dbReference type="InterPro" id="IPR040853">
    <property type="entry name" value="RapA2_cadherin-like"/>
</dbReference>
<feature type="domain" description="RapA2 cadherin-like" evidence="2">
    <location>
        <begin position="773"/>
        <end position="860"/>
    </location>
</feature>
<feature type="domain" description="RapA2 cadherin-like" evidence="2">
    <location>
        <begin position="1127"/>
        <end position="1214"/>
    </location>
</feature>
<dbReference type="Pfam" id="PF17963">
    <property type="entry name" value="Big_9"/>
    <property type="match status" value="3"/>
</dbReference>
<gene>
    <name evidence="4" type="ORF">SG35_030070</name>
</gene>
<feature type="domain" description="Cell-surface Ig-like bacterial" evidence="3">
    <location>
        <begin position="183"/>
        <end position="263"/>
    </location>
</feature>
<dbReference type="KEGG" id="tact:SG35_030070"/>
<dbReference type="NCBIfam" id="NF012211">
    <property type="entry name" value="tand_rpt_95"/>
    <property type="match status" value="6"/>
</dbReference>
<dbReference type="InterPro" id="IPR041339">
    <property type="entry name" value="Ig-like_bac"/>
</dbReference>
<feature type="compositionally biased region" description="Polar residues" evidence="1">
    <location>
        <begin position="158"/>
        <end position="173"/>
    </location>
</feature>
<feature type="region of interest" description="Disordered" evidence="1">
    <location>
        <begin position="918"/>
        <end position="946"/>
    </location>
</feature>
<feature type="domain" description="RapA2 cadherin-like" evidence="2">
    <location>
        <begin position="1039"/>
        <end position="1100"/>
    </location>
</feature>
<feature type="compositionally biased region" description="Polar residues" evidence="1">
    <location>
        <begin position="933"/>
        <end position="946"/>
    </location>
</feature>
<reference evidence="4 5" key="1">
    <citation type="journal article" date="2015" name="Genome Announc.">
        <title>Draft Genome Sequences of Marine Isolates of Thalassomonas viridans and Thalassomonas actiniarum.</title>
        <authorList>
            <person name="Olonade I."/>
            <person name="van Zyl L.J."/>
            <person name="Trindade M."/>
        </authorList>
    </citation>
    <scope>NUCLEOTIDE SEQUENCE [LARGE SCALE GENOMIC DNA]</scope>
    <source>
        <strain evidence="4 5">A5K-106</strain>
    </source>
</reference>
<organism evidence="4 5">
    <name type="scientific">Thalassomonas actiniarum</name>
    <dbReference type="NCBI Taxonomy" id="485447"/>
    <lineage>
        <taxon>Bacteria</taxon>
        <taxon>Pseudomonadati</taxon>
        <taxon>Pseudomonadota</taxon>
        <taxon>Gammaproteobacteria</taxon>
        <taxon>Alteromonadales</taxon>
        <taxon>Colwelliaceae</taxon>
        <taxon>Thalassomonas</taxon>
    </lineage>
</organism>
<reference evidence="4 5" key="2">
    <citation type="journal article" date="2022" name="Mar. Drugs">
        <title>Bioassay-Guided Fractionation Leads to the Detection of Cholic Acid Generated by the Rare Thalassomonas sp.</title>
        <authorList>
            <person name="Pheiffer F."/>
            <person name="Schneider Y.K."/>
            <person name="Hansen E.H."/>
            <person name="Andersen J.H."/>
            <person name="Isaksson J."/>
            <person name="Busche T."/>
            <person name="R C."/>
            <person name="Kalinowski J."/>
            <person name="Zyl L.V."/>
            <person name="Trindade M."/>
        </authorList>
    </citation>
    <scope>NUCLEOTIDE SEQUENCE [LARGE SCALE GENOMIC DNA]</scope>
    <source>
        <strain evidence="4 5">A5K-106</strain>
    </source>
</reference>
<keyword evidence="5" id="KW-1185">Reference proteome</keyword>
<dbReference type="Proteomes" id="UP000032568">
    <property type="component" value="Chromosome pTact"/>
</dbReference>
<feature type="region of interest" description="Disordered" evidence="1">
    <location>
        <begin position="1"/>
        <end position="75"/>
    </location>
</feature>
<dbReference type="Pfam" id="PF17803">
    <property type="entry name" value="Cadherin_4"/>
    <property type="match status" value="4"/>
</dbReference>
<feature type="domain" description="RapA2 cadherin-like" evidence="2">
    <location>
        <begin position="670"/>
        <end position="746"/>
    </location>
</feature>
<feature type="compositionally biased region" description="Polar residues" evidence="1">
    <location>
        <begin position="1491"/>
        <end position="1500"/>
    </location>
</feature>
<feature type="region of interest" description="Disordered" evidence="1">
    <location>
        <begin position="1468"/>
        <end position="1523"/>
    </location>
</feature>
<proteinExistence type="predicted"/>
<feature type="region of interest" description="Disordered" evidence="1">
    <location>
        <begin position="145"/>
        <end position="190"/>
    </location>
</feature>
<dbReference type="Gene3D" id="2.60.40.1200">
    <property type="match status" value="7"/>
</dbReference>
<feature type="compositionally biased region" description="Gly residues" evidence="1">
    <location>
        <begin position="918"/>
        <end position="927"/>
    </location>
</feature>
<dbReference type="EMBL" id="CP059736">
    <property type="protein sequence ID" value="WDE02652.1"/>
    <property type="molecule type" value="Genomic_DNA"/>
</dbReference>
<dbReference type="Pfam" id="PF18200">
    <property type="entry name" value="Big_11"/>
    <property type="match status" value="1"/>
</dbReference>